<dbReference type="Proteomes" id="UP000475117">
    <property type="component" value="Chromosome"/>
</dbReference>
<feature type="domain" description="NfeD-like C-terminal" evidence="7">
    <location>
        <begin position="706"/>
        <end position="760"/>
    </location>
</feature>
<dbReference type="Gene3D" id="3.90.226.10">
    <property type="entry name" value="2-enoyl-CoA Hydratase, Chain A, domain 1"/>
    <property type="match status" value="2"/>
</dbReference>
<dbReference type="GO" id="GO:0005886">
    <property type="term" value="C:plasma membrane"/>
    <property type="evidence" value="ECO:0007669"/>
    <property type="project" value="TreeGrafter"/>
</dbReference>
<feature type="transmembrane region" description="Helical" evidence="6">
    <location>
        <begin position="576"/>
        <end position="596"/>
    </location>
</feature>
<proteinExistence type="predicted"/>
<feature type="transmembrane region" description="Helical" evidence="6">
    <location>
        <begin position="552"/>
        <end position="570"/>
    </location>
</feature>
<feature type="compositionally biased region" description="Basic and acidic residues" evidence="5">
    <location>
        <begin position="265"/>
        <end position="276"/>
    </location>
</feature>
<feature type="transmembrane region" description="Helical" evidence="6">
    <location>
        <begin position="649"/>
        <end position="670"/>
    </location>
</feature>
<dbReference type="Gene3D" id="2.40.50.140">
    <property type="entry name" value="Nucleic acid-binding proteins"/>
    <property type="match status" value="1"/>
</dbReference>
<dbReference type="InterPro" id="IPR029045">
    <property type="entry name" value="ClpP/crotonase-like_dom_sf"/>
</dbReference>
<feature type="region of interest" description="Disordered" evidence="5">
    <location>
        <begin position="265"/>
        <end position="300"/>
    </location>
</feature>
<dbReference type="InterPro" id="IPR052165">
    <property type="entry name" value="Membrane_assoc_protease"/>
</dbReference>
<feature type="transmembrane region" description="Helical" evidence="6">
    <location>
        <begin position="603"/>
        <end position="622"/>
    </location>
</feature>
<evidence type="ECO:0000256" key="4">
    <source>
        <dbReference type="ARBA" id="ARBA00023136"/>
    </source>
</evidence>
<keyword evidence="11" id="KW-1185">Reference proteome</keyword>
<evidence type="ECO:0000256" key="1">
    <source>
        <dbReference type="ARBA" id="ARBA00004141"/>
    </source>
</evidence>
<feature type="domain" description="NfeD integral membrane" evidence="8">
    <location>
        <begin position="531"/>
        <end position="664"/>
    </location>
</feature>
<name>A0A6B3L5L5_9BACT</name>
<dbReference type="PANTHER" id="PTHR33507">
    <property type="entry name" value="INNER MEMBRANE PROTEIN YBBJ"/>
    <property type="match status" value="1"/>
</dbReference>
<dbReference type="Pfam" id="PF24961">
    <property type="entry name" value="NfeD_membrane"/>
    <property type="match status" value="1"/>
</dbReference>
<dbReference type="AlphaFoldDB" id="A0A6B3L5L5"/>
<evidence type="ECO:0000259" key="8">
    <source>
        <dbReference type="Pfam" id="PF24961"/>
    </source>
</evidence>
<accession>A0A6B3L5L5</accession>
<dbReference type="Pfam" id="PF01957">
    <property type="entry name" value="NfeD"/>
    <property type="match status" value="1"/>
</dbReference>
<dbReference type="InterPro" id="IPR056739">
    <property type="entry name" value="NfeD_membrane"/>
</dbReference>
<dbReference type="EMBL" id="CP066776">
    <property type="protein sequence ID" value="QQL44200.1"/>
    <property type="molecule type" value="Genomic_DNA"/>
</dbReference>
<dbReference type="InterPro" id="IPR056738">
    <property type="entry name" value="NfeD1b_N"/>
</dbReference>
<dbReference type="RefSeq" id="WP_164362435.1">
    <property type="nucleotide sequence ID" value="NZ_CP066776.1"/>
</dbReference>
<comment type="subcellular location">
    <subcellularLocation>
        <location evidence="1">Membrane</location>
        <topology evidence="1">Multi-pass membrane protein</topology>
    </subcellularLocation>
</comment>
<evidence type="ECO:0000313" key="10">
    <source>
        <dbReference type="EMBL" id="QQL44200.1"/>
    </source>
</evidence>
<keyword evidence="3 6" id="KW-1133">Transmembrane helix</keyword>
<evidence type="ECO:0000259" key="9">
    <source>
        <dbReference type="Pfam" id="PF25145"/>
    </source>
</evidence>
<feature type="transmembrane region" description="Helical" evidence="6">
    <location>
        <begin position="524"/>
        <end position="545"/>
    </location>
</feature>
<reference evidence="10 11" key="1">
    <citation type="submission" date="2020-12" db="EMBL/GenBank/DDBJ databases">
        <title>Sulforoseuscoccus oceanibium gen. nov., sp. nov., a representative of the phylum Verrucomicrobia with special cytoplasmic membrane, and proposal of Sulforoseuscoccusaceae fam. nov.</title>
        <authorList>
            <person name="Xi F."/>
        </authorList>
    </citation>
    <scope>NUCLEOTIDE SEQUENCE [LARGE SCALE GENOMIC DNA]</scope>
    <source>
        <strain evidence="10 11">T37</strain>
    </source>
</reference>
<dbReference type="InterPro" id="IPR002810">
    <property type="entry name" value="NfeD-like_C"/>
</dbReference>
<keyword evidence="4 6" id="KW-0472">Membrane</keyword>
<evidence type="ECO:0000259" key="7">
    <source>
        <dbReference type="Pfam" id="PF01957"/>
    </source>
</evidence>
<evidence type="ECO:0000256" key="2">
    <source>
        <dbReference type="ARBA" id="ARBA00022692"/>
    </source>
</evidence>
<protein>
    <submittedName>
        <fullName evidence="10">Uncharacterized protein</fullName>
    </submittedName>
</protein>
<feature type="domain" description="NfeD1b N-terminal" evidence="9">
    <location>
        <begin position="321"/>
        <end position="509"/>
    </location>
</feature>
<dbReference type="PANTHER" id="PTHR33507:SF3">
    <property type="entry name" value="INNER MEMBRANE PROTEIN YBBJ"/>
    <property type="match status" value="1"/>
</dbReference>
<evidence type="ECO:0000256" key="5">
    <source>
        <dbReference type="SAM" id="MobiDB-lite"/>
    </source>
</evidence>
<dbReference type="CDD" id="cd07021">
    <property type="entry name" value="Clp_protease_NfeD_like"/>
    <property type="match status" value="1"/>
</dbReference>
<sequence>MSEFLRSWVMRWLACWVVLWGGAITAAADDGGVESVAVVNVGNDEVSRAADWRRVADVLQALQDAGEEQVVLQIRTTTGFDQRVAEQMVRKLPALEMRTVGWVDGTALSGGAIAALLCDELVVSPSAVIGDVFDPSSVAGRAPDDSGEAADKERAKDVRDAKRVARLLAAQLVAVTREHAWARPLVNGWFGDQAAAREKLGLEPAASGEEDAPLVLMADEAVAVGLAVRSADSLDDVAEGETQQLRTVREVERWAAEKKQRVDAAKEKQFAEDKQSADSASGDVQVAESDEQKSGPAVPFGNVDEVSYTDKIVVIEVGQDSLVNQANFEFMERALLKADKDGAKAIVFDMDTPGGLVWQTSELMLKTLINLKTPTFTYVNTRAISAGSLVAVATDAIYMAPGATIGSAGVVQGGGQDLAETMEQKVVSMVISTARNAAIQNGHNPDVVEAFIDKDKEVVIDGEVISKAGEMLNLNTPEATRKINGRPVLAKGEVNSIEELLAAEGIEYAPEDLIKAEQMGFEKFAFWVVKLAPLLIMLGVIGAYTEMKTPGLGIPGLVAICAFGIYFFGAHLAGKLAGFELVALFVLGMVLILLEIFVIPTTFIFGLIGAVMVFASLALGLVDKAPVIAPDGGDIQWGELLGDVLIDPLLMVSLGFAGAMAVILVLMRYLPSVPLFHRFILEKSVPVGTSSALGNEPADQTSQGAKSYVGRRGVADSVLRPSGRAMIDGEVVDVVSDGEFINQGAAVEVVAQEGLRVVVKEVEPDA</sequence>
<dbReference type="Pfam" id="PF25145">
    <property type="entry name" value="NfeD1b_N"/>
    <property type="match status" value="1"/>
</dbReference>
<dbReference type="InterPro" id="IPR012340">
    <property type="entry name" value="NA-bd_OB-fold"/>
</dbReference>
<evidence type="ECO:0000313" key="11">
    <source>
        <dbReference type="Proteomes" id="UP000475117"/>
    </source>
</evidence>
<dbReference type="SUPFAM" id="SSF52096">
    <property type="entry name" value="ClpP/crotonase"/>
    <property type="match status" value="2"/>
</dbReference>
<organism evidence="10 11">
    <name type="scientific">Sulfuriroseicoccus oceanibius</name>
    <dbReference type="NCBI Taxonomy" id="2707525"/>
    <lineage>
        <taxon>Bacteria</taxon>
        <taxon>Pseudomonadati</taxon>
        <taxon>Verrucomicrobiota</taxon>
        <taxon>Verrucomicrobiia</taxon>
        <taxon>Verrucomicrobiales</taxon>
        <taxon>Verrucomicrobiaceae</taxon>
        <taxon>Sulfuriroseicoccus</taxon>
    </lineage>
</organism>
<dbReference type="SUPFAM" id="SSF141322">
    <property type="entry name" value="NfeD domain-like"/>
    <property type="match status" value="1"/>
</dbReference>
<keyword evidence="2 6" id="KW-0812">Transmembrane</keyword>
<dbReference type="KEGG" id="soa:G3M56_009870"/>
<evidence type="ECO:0000256" key="3">
    <source>
        <dbReference type="ARBA" id="ARBA00022989"/>
    </source>
</evidence>
<evidence type="ECO:0000256" key="6">
    <source>
        <dbReference type="SAM" id="Phobius"/>
    </source>
</evidence>
<gene>
    <name evidence="10" type="ORF">G3M56_009870</name>
</gene>